<evidence type="ECO:0000313" key="6">
    <source>
        <dbReference type="EMBL" id="OPC84461.1"/>
    </source>
</evidence>
<dbReference type="Pfam" id="PF06441">
    <property type="entry name" value="EHN"/>
    <property type="match status" value="1"/>
</dbReference>
<keyword evidence="7" id="KW-1185">Reference proteome</keyword>
<evidence type="ECO:0000259" key="5">
    <source>
        <dbReference type="Pfam" id="PF06441"/>
    </source>
</evidence>
<evidence type="ECO:0000256" key="4">
    <source>
        <dbReference type="PIRSR" id="PIRSR001112-1"/>
    </source>
</evidence>
<keyword evidence="3 6" id="KW-0378">Hydrolase</keyword>
<evidence type="ECO:0000256" key="1">
    <source>
        <dbReference type="ARBA" id="ARBA00010088"/>
    </source>
</evidence>
<dbReference type="PRINTS" id="PR00412">
    <property type="entry name" value="EPOXHYDRLASE"/>
</dbReference>
<organism evidence="6 7">
    <name type="scientific">Embleya scabrispora</name>
    <dbReference type="NCBI Taxonomy" id="159449"/>
    <lineage>
        <taxon>Bacteria</taxon>
        <taxon>Bacillati</taxon>
        <taxon>Actinomycetota</taxon>
        <taxon>Actinomycetes</taxon>
        <taxon>Kitasatosporales</taxon>
        <taxon>Streptomycetaceae</taxon>
        <taxon>Embleya</taxon>
    </lineage>
</organism>
<dbReference type="GO" id="GO:0097176">
    <property type="term" value="P:epoxide metabolic process"/>
    <property type="evidence" value="ECO:0007669"/>
    <property type="project" value="TreeGrafter"/>
</dbReference>
<protein>
    <submittedName>
        <fullName evidence="6">Epoxide hydrolase</fullName>
    </submittedName>
</protein>
<feature type="domain" description="Epoxide hydrolase N-terminal" evidence="5">
    <location>
        <begin position="8"/>
        <end position="112"/>
    </location>
</feature>
<dbReference type="InterPro" id="IPR010497">
    <property type="entry name" value="Epoxide_hydro_N"/>
</dbReference>
<dbReference type="AlphaFoldDB" id="A0A1T3P688"/>
<dbReference type="InterPro" id="IPR000639">
    <property type="entry name" value="Epox_hydrolase-like"/>
</dbReference>
<dbReference type="InterPro" id="IPR016292">
    <property type="entry name" value="Epoxide_hydrolase"/>
</dbReference>
<accession>A0A1T3P688</accession>
<dbReference type="InterPro" id="IPR029058">
    <property type="entry name" value="AB_hydrolase_fold"/>
</dbReference>
<dbReference type="PIRSF" id="PIRSF001112">
    <property type="entry name" value="Epoxide_hydrolase"/>
    <property type="match status" value="1"/>
</dbReference>
<feature type="active site" description="Proton acceptor" evidence="4">
    <location>
        <position position="359"/>
    </location>
</feature>
<dbReference type="STRING" id="159449.B4N89_29205"/>
<evidence type="ECO:0000256" key="2">
    <source>
        <dbReference type="ARBA" id="ARBA00022797"/>
    </source>
</evidence>
<dbReference type="SMR" id="A0A1T3P688"/>
<dbReference type="Gene3D" id="3.40.50.1820">
    <property type="entry name" value="alpha/beta hydrolase"/>
    <property type="match status" value="1"/>
</dbReference>
<dbReference type="GO" id="GO:0004301">
    <property type="term" value="F:epoxide hydrolase activity"/>
    <property type="evidence" value="ECO:0007669"/>
    <property type="project" value="TreeGrafter"/>
</dbReference>
<keyword evidence="2" id="KW-0058">Aromatic hydrocarbons catabolism</keyword>
<gene>
    <name evidence="6" type="ORF">B4N89_29205</name>
</gene>
<dbReference type="Proteomes" id="UP000190037">
    <property type="component" value="Unassembled WGS sequence"/>
</dbReference>
<dbReference type="PANTHER" id="PTHR21661:SF35">
    <property type="entry name" value="EPOXIDE HYDROLASE"/>
    <property type="match status" value="1"/>
</dbReference>
<sequence length="381" mass="43214">MSTPSHFTPFRIDIPEADLVDLRERLARTRWPEAEPVADWSQGVPLGYTRELAEYWRTTYDWRETEAALNAHPQFRAELDGLGIHFLHVRSPHADAVPLILTHGWPGSIIEFLDVIGPLTDPVAHGGDAADAFHVVLPSLPGYGFSDRPTETGWGVDRIARTWARLMADLGYERYGAQGGDWGSMVTASIGRQDPEHVLGIHLNMPVAMPDAEAMRDPTPEERQALADLATHSEWDSGYSKIQSTRPQTLGYGLTDSPVGQLAWIVEKFRQWTDCDGHPENALSRDHMLDNVMLYWLTGTATSSARLYWESYRDPDLAEVDVPTGCSVFPHEIIRASRRWAANRFRDLRYWNELPRGGHFAAFEQPELFVAEVRRFFRLLR</sequence>
<name>A0A1T3P688_9ACTN</name>
<feature type="active site" description="Nucleophile" evidence="4">
    <location>
        <position position="181"/>
    </location>
</feature>
<feature type="active site" description="Proton donor" evidence="4">
    <location>
        <position position="308"/>
    </location>
</feature>
<dbReference type="EMBL" id="MWQN01000001">
    <property type="protein sequence ID" value="OPC84461.1"/>
    <property type="molecule type" value="Genomic_DNA"/>
</dbReference>
<evidence type="ECO:0000313" key="7">
    <source>
        <dbReference type="Proteomes" id="UP000190037"/>
    </source>
</evidence>
<comment type="similarity">
    <text evidence="1">Belongs to the peptidase S33 family.</text>
</comment>
<proteinExistence type="inferred from homology"/>
<dbReference type="SUPFAM" id="SSF53474">
    <property type="entry name" value="alpha/beta-Hydrolases"/>
    <property type="match status" value="1"/>
</dbReference>
<dbReference type="RefSeq" id="WP_078978757.1">
    <property type="nucleotide sequence ID" value="NZ_MWQN01000001.1"/>
</dbReference>
<evidence type="ECO:0000256" key="3">
    <source>
        <dbReference type="ARBA" id="ARBA00022801"/>
    </source>
</evidence>
<comment type="caution">
    <text evidence="6">The sequence shown here is derived from an EMBL/GenBank/DDBJ whole genome shotgun (WGS) entry which is preliminary data.</text>
</comment>
<dbReference type="OrthoDB" id="4654311at2"/>
<reference evidence="6 7" key="1">
    <citation type="submission" date="2017-03" db="EMBL/GenBank/DDBJ databases">
        <title>Draft genome sequence of Streptomyces scabrisporus NF3, endophyte isolated from Amphipterygium adstringens.</title>
        <authorList>
            <person name="Vazquez M."/>
            <person name="Ceapa C.D."/>
            <person name="Rodriguez Luna D."/>
            <person name="Sanchez Esquivel S."/>
        </authorList>
    </citation>
    <scope>NUCLEOTIDE SEQUENCE [LARGE SCALE GENOMIC DNA]</scope>
    <source>
        <strain evidence="6 7">NF3</strain>
    </source>
</reference>
<dbReference type="PANTHER" id="PTHR21661">
    <property type="entry name" value="EPOXIDE HYDROLASE 1-RELATED"/>
    <property type="match status" value="1"/>
</dbReference>